<dbReference type="EMBL" id="JWZT01000178">
    <property type="protein sequence ID" value="KII74899.1"/>
    <property type="molecule type" value="Genomic_DNA"/>
</dbReference>
<dbReference type="InterPro" id="IPR048361">
    <property type="entry name" value="Vps52_C"/>
</dbReference>
<dbReference type="GO" id="GO:0005829">
    <property type="term" value="C:cytosol"/>
    <property type="evidence" value="ECO:0007669"/>
    <property type="project" value="GOC"/>
</dbReference>
<dbReference type="GO" id="GO:0006896">
    <property type="term" value="P:Golgi to vacuole transport"/>
    <property type="evidence" value="ECO:0007669"/>
    <property type="project" value="TreeGrafter"/>
</dbReference>
<dbReference type="GO" id="GO:0032456">
    <property type="term" value="P:endocytic recycling"/>
    <property type="evidence" value="ECO:0007669"/>
    <property type="project" value="TreeGrafter"/>
</dbReference>
<dbReference type="InterPro" id="IPR007258">
    <property type="entry name" value="Vps52"/>
</dbReference>
<proteinExistence type="predicted"/>
<gene>
    <name evidence="2" type="ORF">RF11_12640</name>
</gene>
<organism evidence="2 3">
    <name type="scientific">Thelohanellus kitauei</name>
    <name type="common">Myxosporean</name>
    <dbReference type="NCBI Taxonomy" id="669202"/>
    <lineage>
        <taxon>Eukaryota</taxon>
        <taxon>Metazoa</taxon>
        <taxon>Cnidaria</taxon>
        <taxon>Myxozoa</taxon>
        <taxon>Myxosporea</taxon>
        <taxon>Bivalvulida</taxon>
        <taxon>Platysporina</taxon>
        <taxon>Myxobolidae</taxon>
        <taxon>Thelohanellus</taxon>
    </lineage>
</organism>
<sequence>MIQFFHYKGHVSTKECGEIIDNLKYKVFNWFICAYIGSKSSLSLRSTPSSRNQKISRVSSKHSSQFANAKIEQSFTLGNRCVVLSNFSQETLKVSTNPAYVNTIEHVVQSVCCTIFVNAVNEYDFLMEVFGMDAEVATTEVYRTFSLTLDITKVMFDQMLFECHDLIGLLISLSIVKRCQTLFKFKSFNRLERQFYEFFQSFWLKFHSTVLSHIQKISEYTPIYTVSFDECHLVTKRVSGVLAAIYAVLPDFEPNKLLMTFTQFIQEWENFILIQASIFDIRKEQLVYEIVNYNMVLSILSAQTHIPLVAERINIPVIYQDSSKLCSDLVKELNKRYKNMINQVCLEELAPFFERLISFTNCFTGTSNTNEDEIMELSNHFAATWKNSLMVVAVDIKKLFAPSYIDQEIKEVCMSMLIDYYRKFVGILSNHYPVMYSKLVSKDKIVDIHQILVEIKKYR</sequence>
<evidence type="ECO:0000259" key="1">
    <source>
        <dbReference type="Pfam" id="PF20655"/>
    </source>
</evidence>
<feature type="domain" description="Vps52 C-terminal" evidence="1">
    <location>
        <begin position="64"/>
        <end position="304"/>
    </location>
</feature>
<dbReference type="AlphaFoldDB" id="A0A0C2JAL6"/>
<protein>
    <submittedName>
        <fullName evidence="2">Vacuolar protein sorting-associated protein 52</fullName>
    </submittedName>
</protein>
<dbReference type="PANTHER" id="PTHR14190:SF7">
    <property type="entry name" value="VACUOLAR PROTEIN SORTING-ASSOCIATED PROTEIN 52 HOMOLOG"/>
    <property type="match status" value="1"/>
</dbReference>
<accession>A0A0C2JAL6</accession>
<evidence type="ECO:0000313" key="2">
    <source>
        <dbReference type="EMBL" id="KII74899.1"/>
    </source>
</evidence>
<dbReference type="Pfam" id="PF20655">
    <property type="entry name" value="Vps52_C"/>
    <property type="match status" value="1"/>
</dbReference>
<keyword evidence="3" id="KW-1185">Reference proteome</keyword>
<dbReference type="GO" id="GO:0019905">
    <property type="term" value="F:syntaxin binding"/>
    <property type="evidence" value="ECO:0007669"/>
    <property type="project" value="TreeGrafter"/>
</dbReference>
<dbReference type="GO" id="GO:0000938">
    <property type="term" value="C:GARP complex"/>
    <property type="evidence" value="ECO:0007669"/>
    <property type="project" value="TreeGrafter"/>
</dbReference>
<dbReference type="GO" id="GO:0042147">
    <property type="term" value="P:retrograde transport, endosome to Golgi"/>
    <property type="evidence" value="ECO:0007669"/>
    <property type="project" value="TreeGrafter"/>
</dbReference>
<dbReference type="OrthoDB" id="19482at2759"/>
<dbReference type="Proteomes" id="UP000031668">
    <property type="component" value="Unassembled WGS sequence"/>
</dbReference>
<evidence type="ECO:0000313" key="3">
    <source>
        <dbReference type="Proteomes" id="UP000031668"/>
    </source>
</evidence>
<dbReference type="PANTHER" id="PTHR14190">
    <property type="entry name" value="SUPPRESSOR OF ACTIN MUTATIONS 2/VACUOLAR PROTEIN SORTING 52"/>
    <property type="match status" value="1"/>
</dbReference>
<name>A0A0C2JAL6_THEKT</name>
<comment type="caution">
    <text evidence="2">The sequence shown here is derived from an EMBL/GenBank/DDBJ whole genome shotgun (WGS) entry which is preliminary data.</text>
</comment>
<reference evidence="2 3" key="1">
    <citation type="journal article" date="2014" name="Genome Biol. Evol.">
        <title>The genome of the myxosporean Thelohanellus kitauei shows adaptations to nutrient acquisition within its fish host.</title>
        <authorList>
            <person name="Yang Y."/>
            <person name="Xiong J."/>
            <person name="Zhou Z."/>
            <person name="Huo F."/>
            <person name="Miao W."/>
            <person name="Ran C."/>
            <person name="Liu Y."/>
            <person name="Zhang J."/>
            <person name="Feng J."/>
            <person name="Wang M."/>
            <person name="Wang M."/>
            <person name="Wang L."/>
            <person name="Yao B."/>
        </authorList>
    </citation>
    <scope>NUCLEOTIDE SEQUENCE [LARGE SCALE GENOMIC DNA]</scope>
    <source>
        <strain evidence="2">Wuqing</strain>
    </source>
</reference>